<dbReference type="PANTHER" id="PTHR21549">
    <property type="entry name" value="MUTATED IN BLADDER CANCER 1"/>
    <property type="match status" value="1"/>
</dbReference>
<feature type="coiled-coil region" evidence="2">
    <location>
        <begin position="231"/>
        <end position="262"/>
    </location>
</feature>
<comment type="caution">
    <text evidence="4">The sequence shown here is derived from an EMBL/GenBank/DDBJ whole genome shotgun (WGS) entry which is preliminary data.</text>
</comment>
<feature type="coiled-coil region" evidence="2">
    <location>
        <begin position="111"/>
        <end position="138"/>
    </location>
</feature>
<reference evidence="4" key="1">
    <citation type="submission" date="2023-06" db="EMBL/GenBank/DDBJ databases">
        <authorList>
            <person name="Kurt Z."/>
        </authorList>
    </citation>
    <scope>NUCLEOTIDE SEQUENCE</scope>
</reference>
<organism evidence="4">
    <name type="scientific">Hexamita inflata</name>
    <dbReference type="NCBI Taxonomy" id="28002"/>
    <lineage>
        <taxon>Eukaryota</taxon>
        <taxon>Metamonada</taxon>
        <taxon>Diplomonadida</taxon>
        <taxon>Hexamitidae</taxon>
        <taxon>Hexamitinae</taxon>
        <taxon>Hexamita</taxon>
    </lineage>
</organism>
<evidence type="ECO:0000313" key="5">
    <source>
        <dbReference type="EMBL" id="CAL6081482.1"/>
    </source>
</evidence>
<protein>
    <submittedName>
        <fullName evidence="4">Uncharacterized protein</fullName>
    </submittedName>
</protein>
<evidence type="ECO:0000256" key="2">
    <source>
        <dbReference type="SAM" id="Coils"/>
    </source>
</evidence>
<proteinExistence type="predicted"/>
<dbReference type="InterPro" id="IPR039902">
    <property type="entry name" value="CCDC148/CCDC112"/>
</dbReference>
<accession>A0AA86RPF8</accession>
<sequence length="459" mass="54301">MKLTKQTFVSQYQKSLVQENSAIKDFQTFIQSKSSSILQPLKHYLIEGELISTRERQLEHSRVQKHLSQLQQQVSKLNFMLETSDPNTLRSLLLITQNNLLDARTGWNQANSALQERENALLQEIQVQQQRYQQIEKMQILPQEQQQTQKVKTVTVSKFSQPQPIQLIDEELKRINAPYGGWEPETHEIFWLQFLHSENENRRKFVERIANQLPTFTINALLRHDEFCMKMKALNDKKRLYIEKVKQRREEDRKEIQKNQLTNIEPETAKITQRDVEKIRAHRERKQLEKEDKFAKLIRQKVQQQKTEKIMRAQAKLALEKQKQKQAEQEAKKQQKALENRRLAEIDPETALNMRRKRLEIEEKHKKELEAQKLKFEKAKKLNEIDEIREQLLNEMAQKLAPVPVKRDPNALLKPTKAMELRKQQTEEAKRDGNTGKVQVGFDPFAVMPIGGVQRANWM</sequence>
<dbReference type="EMBL" id="CATOUU010001184">
    <property type="protein sequence ID" value="CAI9978261.1"/>
    <property type="molecule type" value="Genomic_DNA"/>
</dbReference>
<keyword evidence="1 2" id="KW-0175">Coiled coil</keyword>
<keyword evidence="6" id="KW-1185">Reference proteome</keyword>
<dbReference type="PANTHER" id="PTHR21549:SF0">
    <property type="entry name" value="COILED-COIL DOMAIN-CONTAINING PROTEIN 112"/>
    <property type="match status" value="1"/>
</dbReference>
<dbReference type="EMBL" id="CAXDID020000353">
    <property type="protein sequence ID" value="CAL6081482.1"/>
    <property type="molecule type" value="Genomic_DNA"/>
</dbReference>
<gene>
    <name evidence="5" type="ORF">HINF_LOCUS60363</name>
    <name evidence="4" type="ORF">HINF_LOCUS65906</name>
</gene>
<dbReference type="Proteomes" id="UP001642409">
    <property type="component" value="Unassembled WGS sequence"/>
</dbReference>
<evidence type="ECO:0000313" key="6">
    <source>
        <dbReference type="Proteomes" id="UP001642409"/>
    </source>
</evidence>
<feature type="region of interest" description="Disordered" evidence="3">
    <location>
        <begin position="324"/>
        <end position="343"/>
    </location>
</feature>
<reference evidence="5 6" key="2">
    <citation type="submission" date="2024-07" db="EMBL/GenBank/DDBJ databases">
        <authorList>
            <person name="Akdeniz Z."/>
        </authorList>
    </citation>
    <scope>NUCLEOTIDE SEQUENCE [LARGE SCALE GENOMIC DNA]</scope>
</reference>
<evidence type="ECO:0000256" key="1">
    <source>
        <dbReference type="ARBA" id="ARBA00023054"/>
    </source>
</evidence>
<evidence type="ECO:0000256" key="3">
    <source>
        <dbReference type="SAM" id="MobiDB-lite"/>
    </source>
</evidence>
<evidence type="ECO:0000313" key="4">
    <source>
        <dbReference type="EMBL" id="CAI9978261.1"/>
    </source>
</evidence>
<dbReference type="AlphaFoldDB" id="A0AA86RPF8"/>
<name>A0AA86RPF8_9EUKA</name>